<proteinExistence type="predicted"/>
<dbReference type="EMBL" id="JWZT01001987">
    <property type="protein sequence ID" value="KII70720.1"/>
    <property type="molecule type" value="Genomic_DNA"/>
</dbReference>
<keyword evidence="2" id="KW-1185">Reference proteome</keyword>
<comment type="caution">
    <text evidence="1">The sequence shown here is derived from an EMBL/GenBank/DDBJ whole genome shotgun (WGS) entry which is preliminary data.</text>
</comment>
<protein>
    <submittedName>
        <fullName evidence="1">Uncharacterized protein</fullName>
    </submittedName>
</protein>
<accession>A0A0C2N310</accession>
<organism evidence="1 2">
    <name type="scientific">Thelohanellus kitauei</name>
    <name type="common">Myxosporean</name>
    <dbReference type="NCBI Taxonomy" id="669202"/>
    <lineage>
        <taxon>Eukaryota</taxon>
        <taxon>Metazoa</taxon>
        <taxon>Cnidaria</taxon>
        <taxon>Myxozoa</taxon>
        <taxon>Myxosporea</taxon>
        <taxon>Bivalvulida</taxon>
        <taxon>Platysporina</taxon>
        <taxon>Myxobolidae</taxon>
        <taxon>Thelohanellus</taxon>
    </lineage>
</organism>
<dbReference type="AlphaFoldDB" id="A0A0C2N310"/>
<name>A0A0C2N310_THEKT</name>
<reference evidence="1 2" key="1">
    <citation type="journal article" date="2014" name="Genome Biol. Evol.">
        <title>The genome of the myxosporean Thelohanellus kitauei shows adaptations to nutrient acquisition within its fish host.</title>
        <authorList>
            <person name="Yang Y."/>
            <person name="Xiong J."/>
            <person name="Zhou Z."/>
            <person name="Huo F."/>
            <person name="Miao W."/>
            <person name="Ran C."/>
            <person name="Liu Y."/>
            <person name="Zhang J."/>
            <person name="Feng J."/>
            <person name="Wang M."/>
            <person name="Wang M."/>
            <person name="Wang L."/>
            <person name="Yao B."/>
        </authorList>
    </citation>
    <scope>NUCLEOTIDE SEQUENCE [LARGE SCALE GENOMIC DNA]</scope>
    <source>
        <strain evidence="1">Wuqing</strain>
    </source>
</reference>
<gene>
    <name evidence="1" type="ORF">RF11_09055</name>
</gene>
<dbReference type="Proteomes" id="UP000031668">
    <property type="component" value="Unassembled WGS sequence"/>
</dbReference>
<evidence type="ECO:0000313" key="1">
    <source>
        <dbReference type="EMBL" id="KII70720.1"/>
    </source>
</evidence>
<evidence type="ECO:0000313" key="2">
    <source>
        <dbReference type="Proteomes" id="UP000031668"/>
    </source>
</evidence>
<sequence length="112" mass="12981">MLVHADLKSLTLLHRVSYVNFSNAMELTIQTNYSSSFVEYNKEILYPHGKTKCQFTCNPLIATEDFCYCSDDVEKAKIYICPNDDFTCLSELILLTRQILCRLHMQEPKMST</sequence>